<dbReference type="RefSeq" id="WP_076207013.1">
    <property type="nucleotide sequence ID" value="NZ_MBER01000133.1"/>
</dbReference>
<comment type="caution">
    <text evidence="1">The sequence shown here is derived from an EMBL/GenBank/DDBJ whole genome shotgun (WGS) entry which is preliminary data.</text>
</comment>
<dbReference type="EMBL" id="MBER01000133">
    <property type="protein sequence ID" value="OMC38012.1"/>
    <property type="molecule type" value="Genomic_DNA"/>
</dbReference>
<dbReference type="Gene3D" id="3.30.420.10">
    <property type="entry name" value="Ribonuclease H-like superfamily/Ribonuclease H"/>
    <property type="match status" value="1"/>
</dbReference>
<reference evidence="1 2" key="1">
    <citation type="submission" date="2016-07" db="EMBL/GenBank/DDBJ databases">
        <authorList>
            <person name="Sutton G."/>
            <person name="Brinkac L."/>
            <person name="Sanka R."/>
            <person name="Adams M."/>
            <person name="Lau E."/>
            <person name="Kumar A."/>
            <person name="Macaden R."/>
        </authorList>
    </citation>
    <scope>NUCLEOTIDE SEQUENCE [LARGE SCALE GENOMIC DNA]</scope>
    <source>
        <strain evidence="1 2">GA-0871</strain>
    </source>
</reference>
<dbReference type="InterPro" id="IPR012337">
    <property type="entry name" value="RNaseH-like_sf"/>
</dbReference>
<accession>A0ABD6QH77</accession>
<dbReference type="Proteomes" id="UP000187001">
    <property type="component" value="Unassembled WGS sequence"/>
</dbReference>
<sequence length="182" mass="20317">MTTVFLDTETLGLPRVAPIWEFAAIRVADDGTEVAREHFQILHNPNLCGTHWPSTLPDEFFEDYVDRYDPSTALEPGEAARRIAAIVDGRPTIAGSNPAFDMERITDLLDEYDIEPGWHYHPLDVPTIVVGWLSARGELMPRPWKSDALSAAAGIDPTEFDRHTALGDVLWAQAMYDAVVWA</sequence>
<evidence type="ECO:0008006" key="3">
    <source>
        <dbReference type="Google" id="ProtNLM"/>
    </source>
</evidence>
<name>A0ABD6QH77_MYCFO</name>
<evidence type="ECO:0000313" key="2">
    <source>
        <dbReference type="Proteomes" id="UP000187001"/>
    </source>
</evidence>
<protein>
    <recommendedName>
        <fullName evidence="3">Exonuclease domain-containing protein</fullName>
    </recommendedName>
</protein>
<evidence type="ECO:0000313" key="1">
    <source>
        <dbReference type="EMBL" id="OMC38012.1"/>
    </source>
</evidence>
<dbReference type="InterPro" id="IPR036397">
    <property type="entry name" value="RNaseH_sf"/>
</dbReference>
<dbReference type="SUPFAM" id="SSF53098">
    <property type="entry name" value="Ribonuclease H-like"/>
    <property type="match status" value="1"/>
</dbReference>
<proteinExistence type="predicted"/>
<organism evidence="1 2">
    <name type="scientific">Mycolicibacterium fortuitum</name>
    <name type="common">Mycobacterium fortuitum</name>
    <dbReference type="NCBI Taxonomy" id="1766"/>
    <lineage>
        <taxon>Bacteria</taxon>
        <taxon>Bacillati</taxon>
        <taxon>Actinomycetota</taxon>
        <taxon>Actinomycetes</taxon>
        <taxon>Mycobacteriales</taxon>
        <taxon>Mycobacteriaceae</taxon>
        <taxon>Mycolicibacterium</taxon>
    </lineage>
</organism>
<dbReference type="AlphaFoldDB" id="A0ABD6QH77"/>
<gene>
    <name evidence="1" type="ORF">A5742_07840</name>
</gene>